<dbReference type="EMBL" id="RCZC01000010">
    <property type="protein sequence ID" value="TPG48032.1"/>
    <property type="molecule type" value="Genomic_DNA"/>
</dbReference>
<dbReference type="InterPro" id="IPR018723">
    <property type="entry name" value="DUF2254_membrane"/>
</dbReference>
<sequence>MRPNRFIERLRRSFSDFLTIPLVVVVGFLLLAFAAHAIDGNAGPRDDWGPAWRLLDRYVGDVDSANDLLKTLAGSLITVTSITFSILLLAVQQGASSLTSQVFDQYLQRRSNQAYFGFFVGASLYTVLTLVLTNSAHRPVLGTTVAIIVLALSLCALVTLIYTTVDQTRATSIIQSICSASLATREKQAKWLERTVEPPVEAMIATSVESRVNGFLRRIDMDALCRLTHDNPSLHIFVRPSLGDYLPFRGELACFWGGGRPASIEDTIRKALVIEEQRDLGCDAAYGVNQLAIIGWTSTSTAKSNPSAAKAACHALFELLWQWAMTDRLVPKRDSKSRIFYRDTVASDLFDGFESLIVAASESMQHQTLSTTLNSLVQAFPKLSAEHKARAESAFLLSLDGLGDHLPTELLTSSYQDVVAILSVDGRADGASRVEEAWRKFAATKGILHSRGNRE</sequence>
<feature type="transmembrane region" description="Helical" evidence="1">
    <location>
        <begin position="72"/>
        <end position="91"/>
    </location>
</feature>
<gene>
    <name evidence="2" type="ORF">EAH76_21685</name>
</gene>
<evidence type="ECO:0000313" key="2">
    <source>
        <dbReference type="EMBL" id="TPG48032.1"/>
    </source>
</evidence>
<keyword evidence="1" id="KW-0472">Membrane</keyword>
<protein>
    <submittedName>
        <fullName evidence="2">DUF2254 domain-containing protein</fullName>
    </submittedName>
</protein>
<dbReference type="AlphaFoldDB" id="A0A502FFM2"/>
<reference evidence="2 3" key="1">
    <citation type="journal article" date="2019" name="Environ. Microbiol.">
        <title>Species interactions and distinct microbial communities in high Arctic permafrost affected cryosols are associated with the CH4 and CO2 gas fluxes.</title>
        <authorList>
            <person name="Altshuler I."/>
            <person name="Hamel J."/>
            <person name="Turney S."/>
            <person name="Magnuson E."/>
            <person name="Levesque R."/>
            <person name="Greer C."/>
            <person name="Whyte L.G."/>
        </authorList>
    </citation>
    <scope>NUCLEOTIDE SEQUENCE [LARGE SCALE GENOMIC DNA]</scope>
    <source>
        <strain evidence="2 3">E6.1</strain>
    </source>
</reference>
<dbReference type="RefSeq" id="WP_140852359.1">
    <property type="nucleotide sequence ID" value="NZ_RCZC01000010.1"/>
</dbReference>
<name>A0A502FFM2_9SPHN</name>
<accession>A0A502FFM2</accession>
<keyword evidence="1" id="KW-1133">Transmembrane helix</keyword>
<dbReference type="Pfam" id="PF10011">
    <property type="entry name" value="DUF2254"/>
    <property type="match status" value="1"/>
</dbReference>
<proteinExistence type="predicted"/>
<feature type="transmembrane region" description="Helical" evidence="1">
    <location>
        <begin position="20"/>
        <end position="38"/>
    </location>
</feature>
<organism evidence="2 3">
    <name type="scientific">Sphingomonas glacialis</name>
    <dbReference type="NCBI Taxonomy" id="658225"/>
    <lineage>
        <taxon>Bacteria</taxon>
        <taxon>Pseudomonadati</taxon>
        <taxon>Pseudomonadota</taxon>
        <taxon>Alphaproteobacteria</taxon>
        <taxon>Sphingomonadales</taxon>
        <taxon>Sphingomonadaceae</taxon>
        <taxon>Sphingomonas</taxon>
    </lineage>
</organism>
<dbReference type="Proteomes" id="UP000319931">
    <property type="component" value="Unassembled WGS sequence"/>
</dbReference>
<comment type="caution">
    <text evidence="2">The sequence shown here is derived from an EMBL/GenBank/DDBJ whole genome shotgun (WGS) entry which is preliminary data.</text>
</comment>
<evidence type="ECO:0000256" key="1">
    <source>
        <dbReference type="SAM" id="Phobius"/>
    </source>
</evidence>
<keyword evidence="3" id="KW-1185">Reference proteome</keyword>
<feature type="transmembrane region" description="Helical" evidence="1">
    <location>
        <begin position="112"/>
        <end position="132"/>
    </location>
</feature>
<evidence type="ECO:0000313" key="3">
    <source>
        <dbReference type="Proteomes" id="UP000319931"/>
    </source>
</evidence>
<keyword evidence="1" id="KW-0812">Transmembrane</keyword>
<dbReference type="OrthoDB" id="4661324at2"/>
<feature type="transmembrane region" description="Helical" evidence="1">
    <location>
        <begin position="144"/>
        <end position="165"/>
    </location>
</feature>